<evidence type="ECO:0000259" key="2">
    <source>
        <dbReference type="Pfam" id="PF22485"/>
    </source>
</evidence>
<protein>
    <recommendedName>
        <fullName evidence="2">DUF6987 domain-containing protein</fullName>
    </recommendedName>
</protein>
<organism evidence="3 4">
    <name type="scientific">Aspergillus pseudoustus</name>
    <dbReference type="NCBI Taxonomy" id="1810923"/>
    <lineage>
        <taxon>Eukaryota</taxon>
        <taxon>Fungi</taxon>
        <taxon>Dikarya</taxon>
        <taxon>Ascomycota</taxon>
        <taxon>Pezizomycotina</taxon>
        <taxon>Eurotiomycetes</taxon>
        <taxon>Eurotiomycetidae</taxon>
        <taxon>Eurotiales</taxon>
        <taxon>Aspergillaceae</taxon>
        <taxon>Aspergillus</taxon>
        <taxon>Aspergillus subgen. Nidulantes</taxon>
    </lineage>
</organism>
<dbReference type="InterPro" id="IPR022124">
    <property type="entry name" value="DUF3659"/>
</dbReference>
<comment type="caution">
    <text evidence="3">The sequence shown here is derived from an EMBL/GenBank/DDBJ whole genome shotgun (WGS) entry which is preliminary data.</text>
</comment>
<dbReference type="EMBL" id="JBFXLU010000211">
    <property type="protein sequence ID" value="KAL2834842.1"/>
    <property type="molecule type" value="Genomic_DNA"/>
</dbReference>
<name>A0ABR4J4V8_9EURO</name>
<accession>A0ABR4J4V8</accession>
<dbReference type="PANTHER" id="PTHR39461:SF1">
    <property type="entry name" value="LEA DOMAIN PROTEIN (AFU_ORTHOLOGUE AFUA_8G04920)"/>
    <property type="match status" value="1"/>
</dbReference>
<evidence type="ECO:0000313" key="3">
    <source>
        <dbReference type="EMBL" id="KAL2834842.1"/>
    </source>
</evidence>
<proteinExistence type="predicted"/>
<sequence length="393" mass="43371">MSSLLARSTGIRNPRVPRADETPSPVISEGFQSEIVEQQQEEQPQQLGRKCEEIPRQRRLPGYRAANSNLNVKANTHANSNKTKEVVEGWRPAQRMIRDSTLKSFPTESTREVWLTNDPKNVEKACERVFMVGDSERHHLELAKLCGLSVSEGGKVLDDDGRVIGQVVDGQPQELIGRTGYEDGYLLGRVDVFRAGDDHEGEGERDKFQKLEGLKVNKQGNVIGADGVPAARVVGENRGAIAGREVGKDGRIRDCNGTVLAEVVLIPVEERNECDRALRAHCSDGDEIEQQLAELINELGKSVIETINNACQIIADSQNTYHIYPLIMLFVEPPLHITATIALKIIGVYARILNTVAIGKTLRTVLRRVGIYKQLEEFGLGAVLEVLELGSGK</sequence>
<dbReference type="Proteomes" id="UP001610446">
    <property type="component" value="Unassembled WGS sequence"/>
</dbReference>
<dbReference type="Pfam" id="PF12396">
    <property type="entry name" value="DUF3659"/>
    <property type="match status" value="2"/>
</dbReference>
<reference evidence="3 4" key="1">
    <citation type="submission" date="2024-07" db="EMBL/GenBank/DDBJ databases">
        <title>Section-level genome sequencing and comparative genomics of Aspergillus sections Usti and Cavernicolus.</title>
        <authorList>
            <consortium name="Lawrence Berkeley National Laboratory"/>
            <person name="Nybo J.L."/>
            <person name="Vesth T.C."/>
            <person name="Theobald S."/>
            <person name="Frisvad J.C."/>
            <person name="Larsen T.O."/>
            <person name="Kjaerboelling I."/>
            <person name="Rothschild-Mancinelli K."/>
            <person name="Lyhne E.K."/>
            <person name="Kogle M.E."/>
            <person name="Barry K."/>
            <person name="Clum A."/>
            <person name="Na H."/>
            <person name="Ledsgaard L."/>
            <person name="Lin J."/>
            <person name="Lipzen A."/>
            <person name="Kuo A."/>
            <person name="Riley R."/>
            <person name="Mondo S."/>
            <person name="Labutti K."/>
            <person name="Haridas S."/>
            <person name="Pangalinan J."/>
            <person name="Salamov A.A."/>
            <person name="Simmons B.A."/>
            <person name="Magnuson J.K."/>
            <person name="Chen J."/>
            <person name="Drula E."/>
            <person name="Henrissat B."/>
            <person name="Wiebenga A."/>
            <person name="Lubbers R.J."/>
            <person name="Gomes A.C."/>
            <person name="Makela M.R."/>
            <person name="Stajich J."/>
            <person name="Grigoriev I.V."/>
            <person name="Mortensen U.H."/>
            <person name="De Vries R.P."/>
            <person name="Baker S.E."/>
            <person name="Andersen M.R."/>
        </authorList>
    </citation>
    <scope>NUCLEOTIDE SEQUENCE [LARGE SCALE GENOMIC DNA]</scope>
    <source>
        <strain evidence="3 4">CBS 123904</strain>
    </source>
</reference>
<dbReference type="PANTHER" id="PTHR39461">
    <property type="entry name" value="LEA DOMAIN PROTEIN (AFU_ORTHOLOGUE AFUA_8G04920)"/>
    <property type="match status" value="1"/>
</dbReference>
<dbReference type="InterPro" id="IPR054256">
    <property type="entry name" value="DUF6987"/>
</dbReference>
<evidence type="ECO:0000256" key="1">
    <source>
        <dbReference type="SAM" id="MobiDB-lite"/>
    </source>
</evidence>
<feature type="region of interest" description="Disordered" evidence="1">
    <location>
        <begin position="1"/>
        <end position="28"/>
    </location>
</feature>
<evidence type="ECO:0000313" key="4">
    <source>
        <dbReference type="Proteomes" id="UP001610446"/>
    </source>
</evidence>
<feature type="domain" description="DUF6987" evidence="2">
    <location>
        <begin position="287"/>
        <end position="381"/>
    </location>
</feature>
<keyword evidence="4" id="KW-1185">Reference proteome</keyword>
<dbReference type="Pfam" id="PF22485">
    <property type="entry name" value="DUF6987"/>
    <property type="match status" value="1"/>
</dbReference>
<gene>
    <name evidence="3" type="ORF">BJY01DRAFT_252816</name>
</gene>